<dbReference type="Proteomes" id="UP001596406">
    <property type="component" value="Unassembled WGS sequence"/>
</dbReference>
<comment type="caution">
    <text evidence="3">The sequence shown here is derived from an EMBL/GenBank/DDBJ whole genome shotgun (WGS) entry which is preliminary data.</text>
</comment>
<dbReference type="HAMAP" id="MF_00341">
    <property type="entry name" value="UPF0146"/>
    <property type="match status" value="1"/>
</dbReference>
<gene>
    <name evidence="3" type="ORF">ACFQHK_08785</name>
</gene>
<keyword evidence="4" id="KW-1185">Reference proteome</keyword>
<evidence type="ECO:0000313" key="4">
    <source>
        <dbReference type="Proteomes" id="UP001596406"/>
    </source>
</evidence>
<dbReference type="InterPro" id="IPR029063">
    <property type="entry name" value="SAM-dependent_MTases_sf"/>
</dbReference>
<dbReference type="AlphaFoldDB" id="A0ABD5UBJ2"/>
<comment type="similarity">
    <text evidence="1 2">Belongs to the UPF0146 family.</text>
</comment>
<sequence>MKSATRNALLARLSRYDRVVEVGIGVHDDVARALAAAASPPTTVLATDVHDRPTPPGVEFVRDDITRPTRSVYEGADALYALRLPPELHRPTWDVAREVGATFHFTTLGADPPEVPVGRETLPGTTLFTARERGVVA</sequence>
<name>A0ABD5UBJ2_9EURY</name>
<dbReference type="InterPro" id="IPR005353">
    <property type="entry name" value="UPF0146"/>
</dbReference>
<protein>
    <recommendedName>
        <fullName evidence="2">UPF0146 protein ACFQHK_08785</fullName>
    </recommendedName>
</protein>
<dbReference type="Pfam" id="PF03686">
    <property type="entry name" value="UPF0146"/>
    <property type="match status" value="1"/>
</dbReference>
<proteinExistence type="inferred from homology"/>
<evidence type="ECO:0000256" key="1">
    <source>
        <dbReference type="ARBA" id="ARBA00006969"/>
    </source>
</evidence>
<reference evidence="3 4" key="1">
    <citation type="journal article" date="2019" name="Int. J. Syst. Evol. Microbiol.">
        <title>The Global Catalogue of Microorganisms (GCM) 10K type strain sequencing project: providing services to taxonomists for standard genome sequencing and annotation.</title>
        <authorList>
            <consortium name="The Broad Institute Genomics Platform"/>
            <consortium name="The Broad Institute Genome Sequencing Center for Infectious Disease"/>
            <person name="Wu L."/>
            <person name="Ma J."/>
        </authorList>
    </citation>
    <scope>NUCLEOTIDE SEQUENCE [LARGE SCALE GENOMIC DNA]</scope>
    <source>
        <strain evidence="3 4">PSRA2</strain>
    </source>
</reference>
<organism evidence="3 4">
    <name type="scientific">Halomarina ordinaria</name>
    <dbReference type="NCBI Taxonomy" id="3033939"/>
    <lineage>
        <taxon>Archaea</taxon>
        <taxon>Methanobacteriati</taxon>
        <taxon>Methanobacteriota</taxon>
        <taxon>Stenosarchaea group</taxon>
        <taxon>Halobacteria</taxon>
        <taxon>Halobacteriales</taxon>
        <taxon>Natronomonadaceae</taxon>
        <taxon>Halomarina</taxon>
    </lineage>
</organism>
<evidence type="ECO:0000256" key="2">
    <source>
        <dbReference type="HAMAP-Rule" id="MF_00341"/>
    </source>
</evidence>
<evidence type="ECO:0000313" key="3">
    <source>
        <dbReference type="EMBL" id="MFC6836607.1"/>
    </source>
</evidence>
<dbReference type="RefSeq" id="WP_304448288.1">
    <property type="nucleotide sequence ID" value="NZ_JARRAH010000001.1"/>
</dbReference>
<accession>A0ABD5UBJ2</accession>
<dbReference type="EMBL" id="JBHSXM010000001">
    <property type="protein sequence ID" value="MFC6836607.1"/>
    <property type="molecule type" value="Genomic_DNA"/>
</dbReference>
<dbReference type="Gene3D" id="3.40.50.150">
    <property type="entry name" value="Vaccinia Virus protein VP39"/>
    <property type="match status" value="1"/>
</dbReference>